<feature type="coiled-coil region" evidence="8">
    <location>
        <begin position="683"/>
        <end position="794"/>
    </location>
</feature>
<dbReference type="KEGG" id="glo:Glov_3494"/>
<dbReference type="InterPro" id="IPR027417">
    <property type="entry name" value="P-loop_NTPase"/>
</dbReference>
<dbReference type="GO" id="GO:0005524">
    <property type="term" value="F:ATP binding"/>
    <property type="evidence" value="ECO:0007669"/>
    <property type="project" value="UniProtKB-UniRule"/>
</dbReference>
<dbReference type="HAMAP" id="MF_01894">
    <property type="entry name" value="Smc_prok"/>
    <property type="match status" value="1"/>
</dbReference>
<dbReference type="eggNOG" id="COG1196">
    <property type="taxonomic scope" value="Bacteria"/>
</dbReference>
<dbReference type="SMART" id="SM00968">
    <property type="entry name" value="SMC_hinge"/>
    <property type="match status" value="1"/>
</dbReference>
<dbReference type="InterPro" id="IPR036277">
    <property type="entry name" value="SMC_hinge_sf"/>
</dbReference>
<gene>
    <name evidence="8" type="primary">smc</name>
    <name evidence="10" type="ordered locus">Glov_3494</name>
</gene>
<comment type="domain">
    <text evidence="8">Contains large globular domains required for ATP hydrolysis at each terminus and a third globular domain forming a flexible hinge near the middle of the molecule. These domains are separated by coiled-coil structures.</text>
</comment>
<dbReference type="NCBIfam" id="TIGR02168">
    <property type="entry name" value="SMC_prok_B"/>
    <property type="match status" value="1"/>
</dbReference>
<dbReference type="Gene3D" id="3.30.70.1620">
    <property type="match status" value="1"/>
</dbReference>
<keyword evidence="5 8" id="KW-0175">Coiled coil</keyword>
<feature type="coiled-coil region" evidence="8">
    <location>
        <begin position="992"/>
        <end position="1029"/>
    </location>
</feature>
<evidence type="ECO:0000256" key="1">
    <source>
        <dbReference type="ARBA" id="ARBA00004496"/>
    </source>
</evidence>
<evidence type="ECO:0000256" key="8">
    <source>
        <dbReference type="HAMAP-Rule" id="MF_01894"/>
    </source>
</evidence>
<evidence type="ECO:0000313" key="11">
    <source>
        <dbReference type="Proteomes" id="UP000002420"/>
    </source>
</evidence>
<proteinExistence type="inferred from homology"/>
<comment type="subunit">
    <text evidence="8">Homodimer.</text>
</comment>
<dbReference type="GO" id="GO:0006260">
    <property type="term" value="P:DNA replication"/>
    <property type="evidence" value="ECO:0007669"/>
    <property type="project" value="UniProtKB-UniRule"/>
</dbReference>
<name>B3E294_TRIL1</name>
<dbReference type="GO" id="GO:0007059">
    <property type="term" value="P:chromosome segregation"/>
    <property type="evidence" value="ECO:0007669"/>
    <property type="project" value="UniProtKB-UniRule"/>
</dbReference>
<evidence type="ECO:0000256" key="7">
    <source>
        <dbReference type="ARBA" id="ARBA00023125"/>
    </source>
</evidence>
<dbReference type="SUPFAM" id="SSF75553">
    <property type="entry name" value="Smc hinge domain"/>
    <property type="match status" value="1"/>
</dbReference>
<keyword evidence="7 8" id="KW-0238">DNA-binding</keyword>
<dbReference type="InterPro" id="IPR050308">
    <property type="entry name" value="MukB/SMC"/>
</dbReference>
<comment type="similarity">
    <text evidence="8">Belongs to the SMC family.</text>
</comment>
<dbReference type="Pfam" id="PF06470">
    <property type="entry name" value="SMC_hinge"/>
    <property type="match status" value="1"/>
</dbReference>
<dbReference type="PANTHER" id="PTHR42963:SF1">
    <property type="entry name" value="DUF4476 DOMAIN-CONTAINING PROTEIN"/>
    <property type="match status" value="1"/>
</dbReference>
<keyword evidence="6" id="KW-0226">DNA condensation</keyword>
<dbReference type="FunFam" id="3.40.50.300:FF:000984">
    <property type="entry name" value="Chromosome partition protein Smc"/>
    <property type="match status" value="1"/>
</dbReference>
<organism evidence="10 11">
    <name type="scientific">Trichlorobacter lovleyi (strain ATCC BAA-1151 / DSM 17278 / SZ)</name>
    <name type="common">Geobacter lovleyi</name>
    <dbReference type="NCBI Taxonomy" id="398767"/>
    <lineage>
        <taxon>Bacteria</taxon>
        <taxon>Pseudomonadati</taxon>
        <taxon>Thermodesulfobacteriota</taxon>
        <taxon>Desulfuromonadia</taxon>
        <taxon>Geobacterales</taxon>
        <taxon>Geobacteraceae</taxon>
        <taxon>Trichlorobacter</taxon>
    </lineage>
</organism>
<dbReference type="InterPro" id="IPR003395">
    <property type="entry name" value="RecF/RecN/SMC_N"/>
</dbReference>
<dbReference type="EMBL" id="CP001089">
    <property type="protein sequence ID" value="ACD97197.1"/>
    <property type="molecule type" value="Genomic_DNA"/>
</dbReference>
<dbReference type="OrthoDB" id="9808768at2"/>
<comment type="subcellular location">
    <subcellularLocation>
        <location evidence="1 8">Cytoplasm</location>
    </subcellularLocation>
</comment>
<dbReference type="Proteomes" id="UP000002420">
    <property type="component" value="Chromosome"/>
</dbReference>
<dbReference type="RefSeq" id="WP_012471515.1">
    <property type="nucleotide sequence ID" value="NC_010814.1"/>
</dbReference>
<dbReference type="GO" id="GO:0005694">
    <property type="term" value="C:chromosome"/>
    <property type="evidence" value="ECO:0007669"/>
    <property type="project" value="InterPro"/>
</dbReference>
<dbReference type="GO" id="GO:0003677">
    <property type="term" value="F:DNA binding"/>
    <property type="evidence" value="ECO:0007669"/>
    <property type="project" value="UniProtKB-UniRule"/>
</dbReference>
<dbReference type="SUPFAM" id="SSF52540">
    <property type="entry name" value="P-loop containing nucleoside triphosphate hydrolases"/>
    <property type="match status" value="1"/>
</dbReference>
<dbReference type="InterPro" id="IPR011890">
    <property type="entry name" value="SMC_prok"/>
</dbReference>
<dbReference type="Pfam" id="PF02463">
    <property type="entry name" value="SMC_N"/>
    <property type="match status" value="1"/>
</dbReference>
<keyword evidence="11" id="KW-1185">Reference proteome</keyword>
<comment type="function">
    <text evidence="8">Required for chromosome condensation and partitioning.</text>
</comment>
<accession>B3E294</accession>
<dbReference type="InterPro" id="IPR024704">
    <property type="entry name" value="SMC"/>
</dbReference>
<feature type="coiled-coil region" evidence="8">
    <location>
        <begin position="363"/>
        <end position="481"/>
    </location>
</feature>
<feature type="coiled-coil region" evidence="8">
    <location>
        <begin position="823"/>
        <end position="878"/>
    </location>
</feature>
<evidence type="ECO:0000313" key="10">
    <source>
        <dbReference type="EMBL" id="ACD97197.1"/>
    </source>
</evidence>
<dbReference type="FunFam" id="3.40.50.300:FF:000901">
    <property type="entry name" value="Chromosome partition protein Smc"/>
    <property type="match status" value="1"/>
</dbReference>
<feature type="binding site" evidence="8">
    <location>
        <begin position="32"/>
        <end position="39"/>
    </location>
    <ligand>
        <name>ATP</name>
        <dbReference type="ChEBI" id="CHEBI:30616"/>
    </ligand>
</feature>
<dbReference type="STRING" id="398767.Glov_3494"/>
<dbReference type="GO" id="GO:0016887">
    <property type="term" value="F:ATP hydrolysis activity"/>
    <property type="evidence" value="ECO:0007669"/>
    <property type="project" value="InterPro"/>
</dbReference>
<feature type="domain" description="SMC hinge" evidence="9">
    <location>
        <begin position="524"/>
        <end position="635"/>
    </location>
</feature>
<dbReference type="Gene3D" id="1.20.1060.20">
    <property type="match status" value="1"/>
</dbReference>
<keyword evidence="4 8" id="KW-0067">ATP-binding</keyword>
<dbReference type="PIRSF" id="PIRSF005719">
    <property type="entry name" value="SMC"/>
    <property type="match status" value="1"/>
</dbReference>
<dbReference type="GO" id="GO:0007062">
    <property type="term" value="P:sister chromatid cohesion"/>
    <property type="evidence" value="ECO:0007669"/>
    <property type="project" value="InterPro"/>
</dbReference>
<dbReference type="HOGENOM" id="CLU_001042_2_2_7"/>
<dbReference type="GO" id="GO:0005737">
    <property type="term" value="C:cytoplasm"/>
    <property type="evidence" value="ECO:0007669"/>
    <property type="project" value="UniProtKB-SubCell"/>
</dbReference>
<feature type="coiled-coil region" evidence="8">
    <location>
        <begin position="191"/>
        <end position="271"/>
    </location>
</feature>
<reference evidence="10 11" key="1">
    <citation type="submission" date="2008-05" db="EMBL/GenBank/DDBJ databases">
        <title>Complete sequence of chromosome of Geobacter lovleyi SZ.</title>
        <authorList>
            <consortium name="US DOE Joint Genome Institute"/>
            <person name="Lucas S."/>
            <person name="Copeland A."/>
            <person name="Lapidus A."/>
            <person name="Glavina del Rio T."/>
            <person name="Dalin E."/>
            <person name="Tice H."/>
            <person name="Bruce D."/>
            <person name="Goodwin L."/>
            <person name="Pitluck S."/>
            <person name="Chertkov O."/>
            <person name="Meincke L."/>
            <person name="Brettin T."/>
            <person name="Detter J.C."/>
            <person name="Han C."/>
            <person name="Tapia R."/>
            <person name="Kuske C.R."/>
            <person name="Schmutz J."/>
            <person name="Larimer F."/>
            <person name="Land M."/>
            <person name="Hauser L."/>
            <person name="Kyrpides N."/>
            <person name="Mikhailova N."/>
            <person name="Sung Y."/>
            <person name="Fletcher K.E."/>
            <person name="Ritalahti K.M."/>
            <person name="Loeffler F.E."/>
            <person name="Richardson P."/>
        </authorList>
    </citation>
    <scope>NUCLEOTIDE SEQUENCE [LARGE SCALE GENOMIC DNA]</scope>
    <source>
        <strain evidence="11">ATCC BAA-1151 / DSM 17278 / SZ</strain>
    </source>
</reference>
<dbReference type="InterPro" id="IPR010935">
    <property type="entry name" value="SMC_hinge"/>
</dbReference>
<sequence>MKIKRLEIAGFKSFADKVVLDFQQGVTGVVGPNGCGKSNIVDAMRWCMGEQSAKNLRGKAMEDIIFAGSDSRKPLGMAEVSLVFSTEDGRAPAKYLEFSEIQLTRRLYRDGESEYLINKTPCRLLDISELFMDTGVGTKAYSIIEQGKIGQILHSRPEERRLLIEEAAGVTKYKTRKQLALKKIEATRQNLLRLADVLGEIKRQLNSLQRQAKKAEKFREYREELREIDLQFTLHQASTLQHDQHQAEQQLAELKNRMQEIVTAADTADNQVELQRLAMLEAEKALNIQQEEQFRFRSEAAACESDLNFCRKERDAIAERLTRLVAELQTISLQRDALATELTNLLQLQQTTGSDLLTAETELAGLLEGHKEQEQRYEELNRQLDAKRRELFSATGEATHCRTRHEQAQKRLVMLAERLERHTREEAQLIEKQAENAASHTKVEAEWRHCTLEHQAATTELARLTEQERVLKAQLPELEQLVQNRRDALSQNRSRLTSLQELEAQFAGYGQGVRLLMTESPLRSRFGGLLADNLLVPEEYEVAVEAVLAERLQTILCGSEQELISSIQYLRQHSAGRAQLTFPAGNTPPRTTSEIIGAPDLLSLVEVNDNARLPVQRMLAQVLLANSLEEALAYSRRYPEQTFVTREGDVVAPDGTVSGGSVETAQNGIIHKKREIRSLELPVENLLAELESCESERDRVRADLQGAAQELLQARSNLHQLDLTLTGLVKDRQQLEAQSAQLAERLKLLVLERSTLDEEQCLLQEEQKSAAIGQEAAELQARQLEQESRGITAEIEGQRLILATARETLTTQRVTVATLREQGEAHQRTRASLTAQLDEHERRIKNGADEQEQSENNRQELHNRIESEEIRLAALLEQQRRQDELLLLVRKQYETAAAELTTAEHDARLRRDEREAIRQLHADLSLKVSSLTLQREHLEQSLQDRHRIGLSEVRERLGEQTLDPVVARVRQTDLERLIDELGEVNLMAIEEYAGMEQRYDFLASQKSDLEESLQDLQQAIHRINRTTRKRFLEAFTLINEKFQEVFPRLFCGGRAELKLTDEQDLLETGIDIIVQPPGKKLANVMLLSGGEKALTAVALIFSIFLIKPTPFCLLDEVDAPLDDANIGRFNDMVREMSAISQFIIITHNKTTMAVADTLYGVTMEEPGASRLVSVRLH</sequence>
<dbReference type="AlphaFoldDB" id="B3E294"/>
<keyword evidence="2 8" id="KW-0963">Cytoplasm</keyword>
<protein>
    <recommendedName>
        <fullName evidence="8">Chromosome partition protein Smc</fullName>
    </recommendedName>
</protein>
<evidence type="ECO:0000256" key="4">
    <source>
        <dbReference type="ARBA" id="ARBA00022840"/>
    </source>
</evidence>
<dbReference type="PANTHER" id="PTHR42963">
    <property type="entry name" value="CHROMOSOME PARTITION PROTEIN MUKB"/>
    <property type="match status" value="1"/>
</dbReference>
<evidence type="ECO:0000256" key="3">
    <source>
        <dbReference type="ARBA" id="ARBA00022741"/>
    </source>
</evidence>
<evidence type="ECO:0000256" key="6">
    <source>
        <dbReference type="ARBA" id="ARBA00023067"/>
    </source>
</evidence>
<evidence type="ECO:0000259" key="9">
    <source>
        <dbReference type="SMART" id="SM00968"/>
    </source>
</evidence>
<dbReference type="Gene3D" id="3.40.50.300">
    <property type="entry name" value="P-loop containing nucleotide triphosphate hydrolases"/>
    <property type="match status" value="2"/>
</dbReference>
<dbReference type="GO" id="GO:0030261">
    <property type="term" value="P:chromosome condensation"/>
    <property type="evidence" value="ECO:0007669"/>
    <property type="project" value="UniProtKB-KW"/>
</dbReference>
<evidence type="ECO:0000256" key="5">
    <source>
        <dbReference type="ARBA" id="ARBA00023054"/>
    </source>
</evidence>
<keyword evidence="3 8" id="KW-0547">Nucleotide-binding</keyword>
<evidence type="ECO:0000256" key="2">
    <source>
        <dbReference type="ARBA" id="ARBA00022490"/>
    </source>
</evidence>
<dbReference type="CDD" id="cd03278">
    <property type="entry name" value="ABC_SMC_barmotin"/>
    <property type="match status" value="2"/>
</dbReference>